<dbReference type="InterPro" id="IPR037294">
    <property type="entry name" value="ABC_BtuC-like"/>
</dbReference>
<dbReference type="PANTHER" id="PTHR11795:SF449">
    <property type="entry name" value="BRANCHED-CHAIN AMINO ACID TRANSPORT PERMEASE PROTEIN LIVH-RELATED"/>
    <property type="match status" value="1"/>
</dbReference>
<keyword evidence="5" id="KW-0029">Amino-acid transport</keyword>
<feature type="transmembrane region" description="Helical" evidence="9">
    <location>
        <begin position="143"/>
        <end position="161"/>
    </location>
</feature>
<evidence type="ECO:0000256" key="9">
    <source>
        <dbReference type="SAM" id="Phobius"/>
    </source>
</evidence>
<feature type="transmembrane region" description="Helical" evidence="9">
    <location>
        <begin position="99"/>
        <end position="123"/>
    </location>
</feature>
<feature type="transmembrane region" description="Helical" evidence="9">
    <location>
        <begin position="263"/>
        <end position="280"/>
    </location>
</feature>
<keyword evidence="4 9" id="KW-0812">Transmembrane</keyword>
<dbReference type="RefSeq" id="WP_150445395.1">
    <property type="nucleotide sequence ID" value="NZ_VYQE01000003.1"/>
</dbReference>
<evidence type="ECO:0000256" key="7">
    <source>
        <dbReference type="ARBA" id="ARBA00023136"/>
    </source>
</evidence>
<dbReference type="GO" id="GO:0005886">
    <property type="term" value="C:plasma membrane"/>
    <property type="evidence" value="ECO:0007669"/>
    <property type="project" value="UniProtKB-SubCell"/>
</dbReference>
<dbReference type="CDD" id="cd06582">
    <property type="entry name" value="TM_PBP1_LivH_like"/>
    <property type="match status" value="1"/>
</dbReference>
<evidence type="ECO:0000313" key="11">
    <source>
        <dbReference type="Proteomes" id="UP000326554"/>
    </source>
</evidence>
<feature type="transmembrane region" description="Helical" evidence="9">
    <location>
        <begin position="68"/>
        <end position="87"/>
    </location>
</feature>
<comment type="subcellular location">
    <subcellularLocation>
        <location evidence="1">Cell membrane</location>
        <topology evidence="1">Multi-pass membrane protein</topology>
    </subcellularLocation>
</comment>
<dbReference type="Gene3D" id="1.10.3470.10">
    <property type="entry name" value="ABC transporter involved in vitamin B12 uptake, BtuC"/>
    <property type="match status" value="1"/>
</dbReference>
<evidence type="ECO:0000313" key="10">
    <source>
        <dbReference type="EMBL" id="KAA9008111.1"/>
    </source>
</evidence>
<comment type="similarity">
    <text evidence="8">Belongs to the binding-protein-dependent transport system permease family. LivHM subfamily.</text>
</comment>
<dbReference type="EMBL" id="VYQE01000003">
    <property type="protein sequence ID" value="KAA9008111.1"/>
    <property type="molecule type" value="Genomic_DNA"/>
</dbReference>
<feature type="transmembrane region" description="Helical" evidence="9">
    <location>
        <begin position="43"/>
        <end position="62"/>
    </location>
</feature>
<comment type="caution">
    <text evidence="10">The sequence shown here is derived from an EMBL/GenBank/DDBJ whole genome shotgun (WGS) entry which is preliminary data.</text>
</comment>
<evidence type="ECO:0000256" key="2">
    <source>
        <dbReference type="ARBA" id="ARBA00022448"/>
    </source>
</evidence>
<gene>
    <name evidence="10" type="ORF">F3S47_11435</name>
</gene>
<keyword evidence="6 9" id="KW-1133">Transmembrane helix</keyword>
<evidence type="ECO:0000256" key="8">
    <source>
        <dbReference type="ARBA" id="ARBA00037998"/>
    </source>
</evidence>
<dbReference type="AlphaFoldDB" id="A0A5J5GIQ2"/>
<keyword evidence="3" id="KW-1003">Cell membrane</keyword>
<accession>A0A5J5GIQ2</accession>
<feature type="transmembrane region" description="Helical" evidence="9">
    <location>
        <begin position="12"/>
        <end position="31"/>
    </location>
</feature>
<dbReference type="Pfam" id="PF02653">
    <property type="entry name" value="BPD_transp_2"/>
    <property type="match status" value="1"/>
</dbReference>
<dbReference type="PANTHER" id="PTHR11795">
    <property type="entry name" value="BRANCHED-CHAIN AMINO ACID TRANSPORT SYSTEM PERMEASE PROTEIN LIVH"/>
    <property type="match status" value="1"/>
</dbReference>
<keyword evidence="2" id="KW-0813">Transport</keyword>
<evidence type="ECO:0000256" key="6">
    <source>
        <dbReference type="ARBA" id="ARBA00022989"/>
    </source>
</evidence>
<protein>
    <submittedName>
        <fullName evidence="10">Branched-chain amino acid ABC transporter permease</fullName>
    </submittedName>
</protein>
<sequence>MWLLTDSIYIGLIQAAPLILATMGFTLIYYLNGFINVTYAENITFGAYFASVFQTFLGFGFFVSIVPAVLLAGLFSVLTFVCVFRPAMARGVGPTEMIILSVGLSFFFRYGATLVFGNNPYFLENANPQYWTVLGKGITDTQVAALTLVAVVTIGLLFFIYRTRWGEMMRALANNRDLAEASGIDPARVSMLIWFIAGAAGGLAGIFFGVFALVTPLMGWNMILIIIMLSIVGGIGSVRGALIASVAAGILTAAITLVSQPLYAEIILLLVFIGVLRLRWKRA</sequence>
<feature type="transmembrane region" description="Helical" evidence="9">
    <location>
        <begin position="217"/>
        <end position="235"/>
    </location>
</feature>
<dbReference type="Proteomes" id="UP000326554">
    <property type="component" value="Unassembled WGS sequence"/>
</dbReference>
<organism evidence="10 11">
    <name type="scientific">Histidinibacterium aquaticum</name>
    <dbReference type="NCBI Taxonomy" id="2613962"/>
    <lineage>
        <taxon>Bacteria</taxon>
        <taxon>Pseudomonadati</taxon>
        <taxon>Pseudomonadota</taxon>
        <taxon>Alphaproteobacteria</taxon>
        <taxon>Rhodobacterales</taxon>
        <taxon>Paracoccaceae</taxon>
        <taxon>Histidinibacterium</taxon>
    </lineage>
</organism>
<dbReference type="GO" id="GO:0022857">
    <property type="term" value="F:transmembrane transporter activity"/>
    <property type="evidence" value="ECO:0007669"/>
    <property type="project" value="InterPro"/>
</dbReference>
<proteinExistence type="inferred from homology"/>
<evidence type="ECO:0000256" key="5">
    <source>
        <dbReference type="ARBA" id="ARBA00022970"/>
    </source>
</evidence>
<feature type="transmembrane region" description="Helical" evidence="9">
    <location>
        <begin position="192"/>
        <end position="211"/>
    </location>
</feature>
<reference evidence="10 11" key="1">
    <citation type="submission" date="2019-09" db="EMBL/GenBank/DDBJ databases">
        <authorList>
            <person name="Park J.-S."/>
            <person name="Choi H.-J."/>
        </authorList>
    </citation>
    <scope>NUCLEOTIDE SEQUENCE [LARGE SCALE GENOMIC DNA]</scope>
    <source>
        <strain evidence="10 11">176SS1-4</strain>
    </source>
</reference>
<keyword evidence="7 9" id="KW-0472">Membrane</keyword>
<evidence type="ECO:0000256" key="1">
    <source>
        <dbReference type="ARBA" id="ARBA00004651"/>
    </source>
</evidence>
<keyword evidence="11" id="KW-1185">Reference proteome</keyword>
<evidence type="ECO:0000256" key="4">
    <source>
        <dbReference type="ARBA" id="ARBA00022692"/>
    </source>
</evidence>
<dbReference type="InterPro" id="IPR001851">
    <property type="entry name" value="ABC_transp_permease"/>
</dbReference>
<dbReference type="InterPro" id="IPR052157">
    <property type="entry name" value="BCAA_transport_permease"/>
</dbReference>
<dbReference type="GO" id="GO:0006865">
    <property type="term" value="P:amino acid transport"/>
    <property type="evidence" value="ECO:0007669"/>
    <property type="project" value="UniProtKB-KW"/>
</dbReference>
<evidence type="ECO:0000256" key="3">
    <source>
        <dbReference type="ARBA" id="ARBA00022475"/>
    </source>
</evidence>
<feature type="transmembrane region" description="Helical" evidence="9">
    <location>
        <begin position="240"/>
        <end position="257"/>
    </location>
</feature>
<name>A0A5J5GIQ2_9RHOB</name>